<keyword evidence="17" id="KW-0175">Coiled coil</keyword>
<dbReference type="InterPro" id="IPR053859">
    <property type="entry name" value="MVD-like_N"/>
</dbReference>
<dbReference type="EMBL" id="JAVRJZ010000007">
    <property type="protein sequence ID" value="KAK2720972.1"/>
    <property type="molecule type" value="Genomic_DNA"/>
</dbReference>
<dbReference type="NCBIfam" id="TIGR01240">
    <property type="entry name" value="mevDPdecarb"/>
    <property type="match status" value="1"/>
</dbReference>
<evidence type="ECO:0000256" key="16">
    <source>
        <dbReference type="RuleBase" id="RU363086"/>
    </source>
</evidence>
<dbReference type="FunFam" id="3.30.230.10:FF:000018">
    <property type="entry name" value="Diphosphomevalonate decarboxylase"/>
    <property type="match status" value="1"/>
</dbReference>
<gene>
    <name evidence="20" type="ORF">QYM36_004755</name>
</gene>
<comment type="function">
    <text evidence="1 16">Catalyzes the ATP dependent decarboxylation of (R)-5-diphosphomevalonate to form isopentenyl diphosphate (IPP). Functions in the mevalonate (MVA) pathway leading to isopentenyl diphosphate (IPP), a key precursor for the biosynthesis of isoprenoids and sterol synthesis.</text>
</comment>
<keyword evidence="9 16" id="KW-0756">Sterol biosynthesis</keyword>
<evidence type="ECO:0000313" key="20">
    <source>
        <dbReference type="EMBL" id="KAK2720972.1"/>
    </source>
</evidence>
<dbReference type="EC" id="4.1.1.33" evidence="3 15"/>
<evidence type="ECO:0000256" key="17">
    <source>
        <dbReference type="SAM" id="Coils"/>
    </source>
</evidence>
<accession>A0AA88L8G8</accession>
<dbReference type="PIRSF" id="PIRSF015950">
    <property type="entry name" value="Mev_P_decrbx"/>
    <property type="match status" value="1"/>
</dbReference>
<evidence type="ECO:0000259" key="18">
    <source>
        <dbReference type="Pfam" id="PF18376"/>
    </source>
</evidence>
<name>A0AA88L8G8_ARTSF</name>
<dbReference type="InterPro" id="IPR029765">
    <property type="entry name" value="Mev_diP_decarb"/>
</dbReference>
<keyword evidence="13 15" id="KW-0456">Lyase</keyword>
<dbReference type="InterPro" id="IPR020568">
    <property type="entry name" value="Ribosomal_Su5_D2-typ_SF"/>
</dbReference>
<feature type="domain" description="Mvd1 C-terminal" evidence="18">
    <location>
        <begin position="188"/>
        <end position="373"/>
    </location>
</feature>
<keyword evidence="16" id="KW-0152">Cholesterol biosynthesis</keyword>
<sequence length="387" mass="43249">MEGLVMKTCEGPVNIAVIKYWGKRNDELILPMNDSLSVTLHVDHLRSRTTIACSPVFKEDEFWLNGKPFPINERMRTCIEEAKKHISEEKKELSKYKLRICSENNFATAAGLASSAAGFACLVYCLAQVYGIDEKVVDLTILARRGSGSACRSIYGGFVWWQKGTSDDGHDSKAVQVASEARWPELRAVILVVSHKQKDVSSKDGMKRSRETSQLLHFRSKQIVQQRIESMIKAINAKDFDAFAEITMKESNQFHAVALDTFPPCFYMNDVSRNVIDLVNKYNAYKVDMGSSTRYSAAYTFDAGPNACIYLQDKDLSEFLSIIVSSFPSIEKEYVRGLPVEVVSSSVDIFPKHAPGALDYIICTKVGPGPRVIESDHLLNPDGSFKV</sequence>
<dbReference type="InterPro" id="IPR005935">
    <property type="entry name" value="Mev_decarb"/>
</dbReference>
<keyword evidence="21" id="KW-1185">Reference proteome</keyword>
<evidence type="ECO:0000256" key="3">
    <source>
        <dbReference type="ARBA" id="ARBA00012296"/>
    </source>
</evidence>
<dbReference type="Pfam" id="PF18376">
    <property type="entry name" value="MDD_C"/>
    <property type="match status" value="1"/>
</dbReference>
<keyword evidence="10 15" id="KW-0443">Lipid metabolism</keyword>
<dbReference type="InterPro" id="IPR036554">
    <property type="entry name" value="GHMP_kinase_C_sf"/>
</dbReference>
<dbReference type="Pfam" id="PF22700">
    <property type="entry name" value="MVD-like_N"/>
    <property type="match status" value="1"/>
</dbReference>
<dbReference type="PANTHER" id="PTHR10977:SF3">
    <property type="entry name" value="DIPHOSPHOMEVALONATE DECARBOXYLASE"/>
    <property type="match status" value="1"/>
</dbReference>
<evidence type="ECO:0000256" key="9">
    <source>
        <dbReference type="ARBA" id="ARBA00023011"/>
    </source>
</evidence>
<proteinExistence type="inferred from homology"/>
<keyword evidence="11 16" id="KW-1207">Sterol metabolism</keyword>
<evidence type="ECO:0000256" key="14">
    <source>
        <dbReference type="ARBA" id="ARBA00048154"/>
    </source>
</evidence>
<dbReference type="GO" id="GO:0005524">
    <property type="term" value="F:ATP binding"/>
    <property type="evidence" value="ECO:0007669"/>
    <property type="project" value="UniProtKB-UniRule"/>
</dbReference>
<evidence type="ECO:0000256" key="1">
    <source>
        <dbReference type="ARBA" id="ARBA00003812"/>
    </source>
</evidence>
<dbReference type="GO" id="GO:0006695">
    <property type="term" value="P:cholesterol biosynthetic process"/>
    <property type="evidence" value="ECO:0007669"/>
    <property type="project" value="UniProtKB-KW"/>
</dbReference>
<dbReference type="SUPFAM" id="SSF54211">
    <property type="entry name" value="Ribosomal protein S5 domain 2-like"/>
    <property type="match status" value="1"/>
</dbReference>
<comment type="caution">
    <text evidence="20">The sequence shown here is derived from an EMBL/GenBank/DDBJ whole genome shotgun (WGS) entry which is preliminary data.</text>
</comment>
<keyword evidence="16" id="KW-0153">Cholesterol metabolism</keyword>
<reference evidence="20" key="1">
    <citation type="submission" date="2023-07" db="EMBL/GenBank/DDBJ databases">
        <title>Chromosome-level genome assembly of Artemia franciscana.</title>
        <authorList>
            <person name="Jo E."/>
        </authorList>
    </citation>
    <scope>NUCLEOTIDE SEQUENCE</scope>
    <source>
        <tissue evidence="20">Whole body</tissue>
    </source>
</reference>
<evidence type="ECO:0000313" key="21">
    <source>
        <dbReference type="Proteomes" id="UP001187531"/>
    </source>
</evidence>
<comment type="catalytic activity">
    <reaction evidence="14 15 16">
        <text>(R)-5-diphosphomevalonate + ATP = isopentenyl diphosphate + ADP + phosphate + CO2</text>
        <dbReference type="Rhea" id="RHEA:23732"/>
        <dbReference type="ChEBI" id="CHEBI:16526"/>
        <dbReference type="ChEBI" id="CHEBI:30616"/>
        <dbReference type="ChEBI" id="CHEBI:43474"/>
        <dbReference type="ChEBI" id="CHEBI:57557"/>
        <dbReference type="ChEBI" id="CHEBI:128769"/>
        <dbReference type="ChEBI" id="CHEBI:456216"/>
        <dbReference type="EC" id="4.1.1.33"/>
    </reaction>
</comment>
<evidence type="ECO:0000256" key="10">
    <source>
        <dbReference type="ARBA" id="ARBA00023098"/>
    </source>
</evidence>
<evidence type="ECO:0000256" key="4">
    <source>
        <dbReference type="ARBA" id="ARBA00019335"/>
    </source>
</evidence>
<evidence type="ECO:0000256" key="6">
    <source>
        <dbReference type="ARBA" id="ARBA00022741"/>
    </source>
</evidence>
<keyword evidence="12 16" id="KW-0753">Steroid metabolism</keyword>
<comment type="similarity">
    <text evidence="2 15 16">Belongs to the diphosphomevalonate decarboxylase family.</text>
</comment>
<keyword evidence="8 16" id="KW-0752">Steroid biosynthesis</keyword>
<dbReference type="Proteomes" id="UP001187531">
    <property type="component" value="Unassembled WGS sequence"/>
</dbReference>
<dbReference type="SUPFAM" id="SSF55060">
    <property type="entry name" value="GHMP Kinase, C-terminal domain"/>
    <property type="match status" value="1"/>
</dbReference>
<dbReference type="Gene3D" id="3.30.230.10">
    <property type="match status" value="1"/>
</dbReference>
<comment type="pathway">
    <text evidence="16">Steroid biosynthesis; cholesterol biosynthesis.</text>
</comment>
<evidence type="ECO:0000256" key="13">
    <source>
        <dbReference type="ARBA" id="ARBA00023239"/>
    </source>
</evidence>
<keyword evidence="7 15" id="KW-0067">ATP-binding</keyword>
<evidence type="ECO:0000256" key="5">
    <source>
        <dbReference type="ARBA" id="ARBA00022516"/>
    </source>
</evidence>
<dbReference type="GO" id="GO:0019287">
    <property type="term" value="P:isopentenyl diphosphate biosynthetic process, mevalonate pathway"/>
    <property type="evidence" value="ECO:0007669"/>
    <property type="project" value="UniProtKB-UniRule"/>
</dbReference>
<evidence type="ECO:0000256" key="11">
    <source>
        <dbReference type="ARBA" id="ARBA00023166"/>
    </source>
</evidence>
<dbReference type="InterPro" id="IPR041431">
    <property type="entry name" value="Mvd1_C"/>
</dbReference>
<dbReference type="GO" id="GO:0004163">
    <property type="term" value="F:diphosphomevalonate decarboxylase activity"/>
    <property type="evidence" value="ECO:0007669"/>
    <property type="project" value="UniProtKB-UniRule"/>
</dbReference>
<evidence type="ECO:0000256" key="12">
    <source>
        <dbReference type="ARBA" id="ARBA00023221"/>
    </source>
</evidence>
<dbReference type="InterPro" id="IPR014721">
    <property type="entry name" value="Ribsml_uS5_D2-typ_fold_subgr"/>
</dbReference>
<feature type="domain" description="Diphosphomevalonate decarboxylase-like N-terminal" evidence="19">
    <location>
        <begin position="12"/>
        <end position="173"/>
    </location>
</feature>
<dbReference type="Gene3D" id="3.30.70.890">
    <property type="entry name" value="GHMP kinase, C-terminal domain"/>
    <property type="match status" value="1"/>
</dbReference>
<evidence type="ECO:0000256" key="8">
    <source>
        <dbReference type="ARBA" id="ARBA00022955"/>
    </source>
</evidence>
<evidence type="ECO:0000259" key="19">
    <source>
        <dbReference type="Pfam" id="PF22700"/>
    </source>
</evidence>
<keyword evidence="6 15" id="KW-0547">Nucleotide-binding</keyword>
<feature type="coiled-coil region" evidence="17">
    <location>
        <begin position="72"/>
        <end position="99"/>
    </location>
</feature>
<organism evidence="20 21">
    <name type="scientific">Artemia franciscana</name>
    <name type="common">Brine shrimp</name>
    <name type="synonym">Artemia sanfranciscana</name>
    <dbReference type="NCBI Taxonomy" id="6661"/>
    <lineage>
        <taxon>Eukaryota</taxon>
        <taxon>Metazoa</taxon>
        <taxon>Ecdysozoa</taxon>
        <taxon>Arthropoda</taxon>
        <taxon>Crustacea</taxon>
        <taxon>Branchiopoda</taxon>
        <taxon>Anostraca</taxon>
        <taxon>Artemiidae</taxon>
        <taxon>Artemia</taxon>
    </lineage>
</organism>
<evidence type="ECO:0000256" key="7">
    <source>
        <dbReference type="ARBA" id="ARBA00022840"/>
    </source>
</evidence>
<evidence type="ECO:0000256" key="15">
    <source>
        <dbReference type="PIRNR" id="PIRNR015950"/>
    </source>
</evidence>
<dbReference type="PANTHER" id="PTHR10977">
    <property type="entry name" value="DIPHOSPHOMEVALONATE DECARBOXYLASE"/>
    <property type="match status" value="1"/>
</dbReference>
<keyword evidence="5 16" id="KW-0444">Lipid biosynthesis</keyword>
<evidence type="ECO:0000256" key="2">
    <source>
        <dbReference type="ARBA" id="ARBA00008831"/>
    </source>
</evidence>
<dbReference type="AlphaFoldDB" id="A0AA88L8G8"/>
<dbReference type="GO" id="GO:0005829">
    <property type="term" value="C:cytosol"/>
    <property type="evidence" value="ECO:0007669"/>
    <property type="project" value="InterPro"/>
</dbReference>
<protein>
    <recommendedName>
        <fullName evidence="4 15">Diphosphomevalonate decarboxylase</fullName>
        <ecNumber evidence="3 15">4.1.1.33</ecNumber>
    </recommendedName>
</protein>